<dbReference type="GO" id="GO:0016491">
    <property type="term" value="F:oxidoreductase activity"/>
    <property type="evidence" value="ECO:0007669"/>
    <property type="project" value="UniProtKB-KW"/>
</dbReference>
<protein>
    <recommendedName>
        <fullName evidence="3">NmrA-like domain-containing protein</fullName>
    </recommendedName>
</protein>
<dbReference type="OrthoDB" id="419598at2759"/>
<dbReference type="PANTHER" id="PTHR47706">
    <property type="entry name" value="NMRA-LIKE FAMILY PROTEIN"/>
    <property type="match status" value="1"/>
</dbReference>
<dbReference type="GeneID" id="70123927"/>
<dbReference type="SUPFAM" id="SSF51735">
    <property type="entry name" value="NAD(P)-binding Rossmann-fold domains"/>
    <property type="match status" value="1"/>
</dbReference>
<evidence type="ECO:0000313" key="5">
    <source>
        <dbReference type="Proteomes" id="UP000758603"/>
    </source>
</evidence>
<feature type="domain" description="NmrA-like" evidence="3">
    <location>
        <begin position="2"/>
        <end position="238"/>
    </location>
</feature>
<keyword evidence="2" id="KW-0560">Oxidoreductase</keyword>
<sequence>MLILIAGITGYLGRELAKYGLAKQHQIRGFGRSPSKLPPHLLDQLESFVQCDDYQDRAVLDKALSGVDAVICAYYPIASAVIESQLSLFRAVERAGVKIYHAHSWNFDWSKLKFGDFELYDSYISFRRQVELTSSIKPVFVFTGLFAELSVSEHFGIGNIVDSPDGKVLTYWGDGDTRWSFTYMPDAARFSMDLITTNQAVLNGEGGLFSVQSAAASARDLAAAYEKKTGDKVQLKSLGSVEDAEAKLTHVRTTSGMAAFFTIAYLYGQVATIRGWWNLDNPKTVGSPDAVERLFDSQIDRSAEFGLG</sequence>
<keyword evidence="5" id="KW-1185">Reference proteome</keyword>
<dbReference type="AlphaFoldDB" id="A0A9P8RKD8"/>
<dbReference type="RefSeq" id="XP_045951394.1">
    <property type="nucleotide sequence ID" value="XM_046095034.1"/>
</dbReference>
<proteinExistence type="predicted"/>
<dbReference type="PANTHER" id="PTHR47706:SF9">
    <property type="entry name" value="NMRA-LIKE DOMAIN-CONTAINING PROTEIN-RELATED"/>
    <property type="match status" value="1"/>
</dbReference>
<dbReference type="Pfam" id="PF05368">
    <property type="entry name" value="NmrA"/>
    <property type="match status" value="1"/>
</dbReference>
<dbReference type="Gene3D" id="3.40.50.720">
    <property type="entry name" value="NAD(P)-binding Rossmann-like Domain"/>
    <property type="match status" value="2"/>
</dbReference>
<evidence type="ECO:0000259" key="3">
    <source>
        <dbReference type="Pfam" id="PF05368"/>
    </source>
</evidence>
<name>A0A9P8RKD8_9PEZI</name>
<evidence type="ECO:0000256" key="1">
    <source>
        <dbReference type="ARBA" id="ARBA00022857"/>
    </source>
</evidence>
<accession>A0A9P8RKD8</accession>
<evidence type="ECO:0000256" key="2">
    <source>
        <dbReference type="ARBA" id="ARBA00023002"/>
    </source>
</evidence>
<dbReference type="InterPro" id="IPR051609">
    <property type="entry name" value="NmrA/Isoflavone_reductase-like"/>
</dbReference>
<evidence type="ECO:0000313" key="4">
    <source>
        <dbReference type="EMBL" id="KAH6643464.1"/>
    </source>
</evidence>
<dbReference type="Proteomes" id="UP000758603">
    <property type="component" value="Unassembled WGS sequence"/>
</dbReference>
<comment type="caution">
    <text evidence="4">The sequence shown here is derived from an EMBL/GenBank/DDBJ whole genome shotgun (WGS) entry which is preliminary data.</text>
</comment>
<dbReference type="InterPro" id="IPR008030">
    <property type="entry name" value="NmrA-like"/>
</dbReference>
<gene>
    <name evidence="4" type="ORF">BKA67DRAFT_135470</name>
</gene>
<keyword evidence="1" id="KW-0521">NADP</keyword>
<reference evidence="4" key="1">
    <citation type="journal article" date="2021" name="Nat. Commun.">
        <title>Genetic determinants of endophytism in the Arabidopsis root mycobiome.</title>
        <authorList>
            <person name="Mesny F."/>
            <person name="Miyauchi S."/>
            <person name="Thiergart T."/>
            <person name="Pickel B."/>
            <person name="Atanasova L."/>
            <person name="Karlsson M."/>
            <person name="Huettel B."/>
            <person name="Barry K.W."/>
            <person name="Haridas S."/>
            <person name="Chen C."/>
            <person name="Bauer D."/>
            <person name="Andreopoulos W."/>
            <person name="Pangilinan J."/>
            <person name="LaButti K."/>
            <person name="Riley R."/>
            <person name="Lipzen A."/>
            <person name="Clum A."/>
            <person name="Drula E."/>
            <person name="Henrissat B."/>
            <person name="Kohler A."/>
            <person name="Grigoriev I.V."/>
            <person name="Martin F.M."/>
            <person name="Hacquard S."/>
        </authorList>
    </citation>
    <scope>NUCLEOTIDE SEQUENCE</scope>
    <source>
        <strain evidence="4">MPI-SDFR-AT-0073</strain>
    </source>
</reference>
<dbReference type="InterPro" id="IPR036291">
    <property type="entry name" value="NAD(P)-bd_dom_sf"/>
</dbReference>
<organism evidence="4 5">
    <name type="scientific">Truncatella angustata</name>
    <dbReference type="NCBI Taxonomy" id="152316"/>
    <lineage>
        <taxon>Eukaryota</taxon>
        <taxon>Fungi</taxon>
        <taxon>Dikarya</taxon>
        <taxon>Ascomycota</taxon>
        <taxon>Pezizomycotina</taxon>
        <taxon>Sordariomycetes</taxon>
        <taxon>Xylariomycetidae</taxon>
        <taxon>Amphisphaeriales</taxon>
        <taxon>Sporocadaceae</taxon>
        <taxon>Truncatella</taxon>
    </lineage>
</organism>
<dbReference type="EMBL" id="JAGPXC010000013">
    <property type="protein sequence ID" value="KAH6643464.1"/>
    <property type="molecule type" value="Genomic_DNA"/>
</dbReference>